<keyword evidence="5 8" id="KW-0436">Ligase</keyword>
<feature type="binding site" evidence="6">
    <location>
        <position position="116"/>
    </location>
    <ligand>
        <name>L-histidine</name>
        <dbReference type="ChEBI" id="CHEBI:57595"/>
    </ligand>
</feature>
<feature type="binding site" evidence="6">
    <location>
        <position position="261"/>
    </location>
    <ligand>
        <name>L-histidine</name>
        <dbReference type="ChEBI" id="CHEBI:57595"/>
    </ligand>
</feature>
<evidence type="ECO:0000256" key="5">
    <source>
        <dbReference type="HAMAP-Rule" id="MF_00127"/>
    </source>
</evidence>
<dbReference type="AlphaFoldDB" id="A0A845DAF7"/>
<dbReference type="PANTHER" id="PTHR43707:SF1">
    <property type="entry name" value="HISTIDINE--TRNA LIGASE, MITOCHONDRIAL-RELATED"/>
    <property type="match status" value="1"/>
</dbReference>
<feature type="binding site" evidence="6">
    <location>
        <begin position="85"/>
        <end position="87"/>
    </location>
    <ligand>
        <name>L-histidine</name>
        <dbReference type="ChEBI" id="CHEBI:57595"/>
    </ligand>
</feature>
<proteinExistence type="inferred from homology"/>
<keyword evidence="5" id="KW-0067">ATP-binding</keyword>
<feature type="binding site" evidence="6">
    <location>
        <begin position="265"/>
        <end position="266"/>
    </location>
    <ligand>
        <name>L-histidine</name>
        <dbReference type="ChEBI" id="CHEBI:57595"/>
    </ligand>
</feature>
<dbReference type="InterPro" id="IPR045864">
    <property type="entry name" value="aa-tRNA-synth_II/BPL/LPL"/>
</dbReference>
<comment type="caution">
    <text evidence="8">The sequence shown here is derived from an EMBL/GenBank/DDBJ whole genome shotgun (WGS) entry which is preliminary data.</text>
</comment>
<evidence type="ECO:0000313" key="8">
    <source>
        <dbReference type="EMBL" id="MYE38385.1"/>
    </source>
</evidence>
<dbReference type="EC" id="6.1.1.21" evidence="5"/>
<feature type="binding site" evidence="6">
    <location>
        <position position="134"/>
    </location>
    <ligand>
        <name>L-histidine</name>
        <dbReference type="ChEBI" id="CHEBI:57595"/>
    </ligand>
</feature>
<dbReference type="GO" id="GO:0005737">
    <property type="term" value="C:cytoplasm"/>
    <property type="evidence" value="ECO:0007669"/>
    <property type="project" value="UniProtKB-SubCell"/>
</dbReference>
<dbReference type="Gene3D" id="3.30.930.10">
    <property type="entry name" value="Bira Bifunctional Protein, Domain 2"/>
    <property type="match status" value="1"/>
</dbReference>
<dbReference type="Pfam" id="PF13393">
    <property type="entry name" value="tRNA-synt_His"/>
    <property type="match status" value="1"/>
</dbReference>
<feature type="domain" description="Aminoacyl-transfer RNA synthetases class-II family profile" evidence="7">
    <location>
        <begin position="1"/>
        <end position="339"/>
    </location>
</feature>
<dbReference type="GO" id="GO:0006427">
    <property type="term" value="P:histidyl-tRNA aminoacylation"/>
    <property type="evidence" value="ECO:0007669"/>
    <property type="project" value="UniProtKB-UniRule"/>
</dbReference>
<comment type="similarity">
    <text evidence="1 5">Belongs to the class-II aminoacyl-tRNA synthetase family.</text>
</comment>
<protein>
    <recommendedName>
        <fullName evidence="5">Histidine--tRNA ligase</fullName>
        <ecNumber evidence="5">6.1.1.21</ecNumber>
    </recommendedName>
    <alternativeName>
        <fullName evidence="5">Histidyl-tRNA synthetase</fullName>
        <shortName evidence="5">HisRS</shortName>
    </alternativeName>
</protein>
<dbReference type="InterPro" id="IPR015807">
    <property type="entry name" value="His-tRNA-ligase"/>
</dbReference>
<comment type="subunit">
    <text evidence="5">Homodimer.</text>
</comment>
<dbReference type="PIRSF" id="PIRSF001549">
    <property type="entry name" value="His-tRNA_synth"/>
    <property type="match status" value="1"/>
</dbReference>
<comment type="catalytic activity">
    <reaction evidence="4 5">
        <text>tRNA(His) + L-histidine + ATP = L-histidyl-tRNA(His) + AMP + diphosphate + H(+)</text>
        <dbReference type="Rhea" id="RHEA:17313"/>
        <dbReference type="Rhea" id="RHEA-COMP:9665"/>
        <dbReference type="Rhea" id="RHEA-COMP:9689"/>
        <dbReference type="ChEBI" id="CHEBI:15378"/>
        <dbReference type="ChEBI" id="CHEBI:30616"/>
        <dbReference type="ChEBI" id="CHEBI:33019"/>
        <dbReference type="ChEBI" id="CHEBI:57595"/>
        <dbReference type="ChEBI" id="CHEBI:78442"/>
        <dbReference type="ChEBI" id="CHEBI:78527"/>
        <dbReference type="ChEBI" id="CHEBI:456215"/>
        <dbReference type="EC" id="6.1.1.21"/>
    </reaction>
</comment>
<dbReference type="InterPro" id="IPR036621">
    <property type="entry name" value="Anticodon-bd_dom_sf"/>
</dbReference>
<keyword evidence="5" id="KW-0648">Protein biosynthesis</keyword>
<feature type="binding site" evidence="6">
    <location>
        <position position="130"/>
    </location>
    <ligand>
        <name>L-histidine</name>
        <dbReference type="ChEBI" id="CHEBI:57595"/>
    </ligand>
</feature>
<dbReference type="Proteomes" id="UP000449092">
    <property type="component" value="Unassembled WGS sequence"/>
</dbReference>
<keyword evidence="3 5" id="KW-0030">Aminoacyl-tRNA synthetase</keyword>
<evidence type="ECO:0000256" key="3">
    <source>
        <dbReference type="ARBA" id="ARBA00023146"/>
    </source>
</evidence>
<dbReference type="EMBL" id="VXOY01000021">
    <property type="protein sequence ID" value="MYE38385.1"/>
    <property type="molecule type" value="Genomic_DNA"/>
</dbReference>
<dbReference type="InterPro" id="IPR004516">
    <property type="entry name" value="HisRS/HisZ"/>
</dbReference>
<dbReference type="SUPFAM" id="SSF55681">
    <property type="entry name" value="Class II aaRS and biotin synthetases"/>
    <property type="match status" value="1"/>
</dbReference>
<dbReference type="InterPro" id="IPR006195">
    <property type="entry name" value="aa-tRNA-synth_II"/>
</dbReference>
<dbReference type="SUPFAM" id="SSF52954">
    <property type="entry name" value="Class II aaRS ABD-related"/>
    <property type="match status" value="1"/>
</dbReference>
<organism evidence="8 9">
    <name type="scientific">Candidatus Spechtbacteria bacterium SB0662_bin_43</name>
    <dbReference type="NCBI Taxonomy" id="2604897"/>
    <lineage>
        <taxon>Bacteria</taxon>
        <taxon>Candidatus Spechtiibacteriota</taxon>
    </lineage>
</organism>
<dbReference type="Pfam" id="PF03129">
    <property type="entry name" value="HGTP_anticodon"/>
    <property type="match status" value="1"/>
</dbReference>
<reference evidence="8 9" key="1">
    <citation type="submission" date="2019-09" db="EMBL/GenBank/DDBJ databases">
        <title>Characterisation of the sponge microbiome using genome-centric metagenomics.</title>
        <authorList>
            <person name="Engelberts J.P."/>
            <person name="Robbins S.J."/>
            <person name="De Goeij J.M."/>
            <person name="Aranda M."/>
            <person name="Bell S.C."/>
            <person name="Webster N.S."/>
        </authorList>
    </citation>
    <scope>NUCLEOTIDE SEQUENCE [LARGE SCALE GENOMIC DNA]</scope>
    <source>
        <strain evidence="8">SB0662_bin_43</strain>
    </source>
</reference>
<dbReference type="PROSITE" id="PS50862">
    <property type="entry name" value="AA_TRNA_LIGASE_II"/>
    <property type="match status" value="1"/>
</dbReference>
<evidence type="ECO:0000256" key="4">
    <source>
        <dbReference type="ARBA" id="ARBA00047639"/>
    </source>
</evidence>
<accession>A0A845DAF7</accession>
<dbReference type="CDD" id="cd00773">
    <property type="entry name" value="HisRS-like_core"/>
    <property type="match status" value="1"/>
</dbReference>
<evidence type="ECO:0000256" key="1">
    <source>
        <dbReference type="ARBA" id="ARBA00008226"/>
    </source>
</evidence>
<sequence>MSKKESFQTIAGTKDILPEEQPLWQFVLESASRVASSYNFDRIDTPILEFSSVFKKGTGETTDIVQKEMFSFSTKGGDDVTLRPEGTPPVIRAYLNHGMEKLMTPVKLFYMGAMFRYEKPQQGRRRQLHQFGVECIGEEYPIRDAQVIQIFFSLFQALGIHDVIVEVNTLGCSLCLSAYKKKLKSYYESHVTQLCADCRARYKTNLLRLLDCKDEKCHRMKQASPQILDFLCEDCNTHFQTVLNFLDILSIPYFLNPHLVRGLDYYTRTVFEIFQGQVAEDMSYDVNKRLALASGGRYDQLVEVMGGKKSTPAVGGAMGIERVIECIDEKVKKQHVVQPPDVFIVQLGEKAKERSLFLIEEFRREGVRVGEAFGRDSMTAQLKIADRLGVTLVLIIGQQEVIDDNVIIREMKTGSQDVVSSSQLMDEVRKRLPIRE</sequence>
<dbReference type="InterPro" id="IPR041715">
    <property type="entry name" value="HisRS-like_core"/>
</dbReference>
<evidence type="ECO:0000256" key="2">
    <source>
        <dbReference type="ARBA" id="ARBA00022741"/>
    </source>
</evidence>
<evidence type="ECO:0000313" key="9">
    <source>
        <dbReference type="Proteomes" id="UP000449092"/>
    </source>
</evidence>
<dbReference type="InterPro" id="IPR004154">
    <property type="entry name" value="Anticodon-bd"/>
</dbReference>
<name>A0A845DAF7_9BACT</name>
<keyword evidence="2 5" id="KW-0547">Nucleotide-binding</keyword>
<keyword evidence="5" id="KW-0963">Cytoplasm</keyword>
<gene>
    <name evidence="5" type="primary">hisS</name>
    <name evidence="8" type="ORF">F4X82_02630</name>
</gene>
<dbReference type="PANTHER" id="PTHR43707">
    <property type="entry name" value="HISTIDYL-TRNA SYNTHETASE"/>
    <property type="match status" value="1"/>
</dbReference>
<dbReference type="HAMAP" id="MF_00127">
    <property type="entry name" value="His_tRNA_synth"/>
    <property type="match status" value="1"/>
</dbReference>
<evidence type="ECO:0000256" key="6">
    <source>
        <dbReference type="PIRSR" id="PIRSR001549-1"/>
    </source>
</evidence>
<evidence type="ECO:0000259" key="7">
    <source>
        <dbReference type="PROSITE" id="PS50862"/>
    </source>
</evidence>
<dbReference type="Gene3D" id="3.40.50.800">
    <property type="entry name" value="Anticodon-binding domain"/>
    <property type="match status" value="1"/>
</dbReference>
<dbReference type="NCBIfam" id="TIGR00442">
    <property type="entry name" value="hisS"/>
    <property type="match status" value="1"/>
</dbReference>
<dbReference type="GO" id="GO:0005524">
    <property type="term" value="F:ATP binding"/>
    <property type="evidence" value="ECO:0007669"/>
    <property type="project" value="UniProtKB-UniRule"/>
</dbReference>
<comment type="subcellular location">
    <subcellularLocation>
        <location evidence="5">Cytoplasm</location>
    </subcellularLocation>
</comment>
<dbReference type="GO" id="GO:0004821">
    <property type="term" value="F:histidine-tRNA ligase activity"/>
    <property type="evidence" value="ECO:0007669"/>
    <property type="project" value="UniProtKB-UniRule"/>
</dbReference>